<gene>
    <name evidence="1" type="ORF">OH76DRAFT_1153806</name>
</gene>
<organism evidence="1 2">
    <name type="scientific">Lentinus brumalis</name>
    <dbReference type="NCBI Taxonomy" id="2498619"/>
    <lineage>
        <taxon>Eukaryota</taxon>
        <taxon>Fungi</taxon>
        <taxon>Dikarya</taxon>
        <taxon>Basidiomycota</taxon>
        <taxon>Agaricomycotina</taxon>
        <taxon>Agaricomycetes</taxon>
        <taxon>Polyporales</taxon>
        <taxon>Polyporaceae</taxon>
        <taxon>Lentinus</taxon>
    </lineage>
</organism>
<name>A0A371DMS4_9APHY</name>
<evidence type="ECO:0000313" key="1">
    <source>
        <dbReference type="EMBL" id="RDX53812.1"/>
    </source>
</evidence>
<sequence length="95" mass="10649">MRHGQRRRRCCGWFLHCASRSCITADDITLSLGPQLGPNFSNYCDSLHRRESKHSCAALTARGMVRSSSLTGNTKYHRVQSGPDEQSVFAHLWAA</sequence>
<keyword evidence="2" id="KW-1185">Reference proteome</keyword>
<dbReference type="AlphaFoldDB" id="A0A371DMS4"/>
<protein>
    <submittedName>
        <fullName evidence="1">Uncharacterized protein</fullName>
    </submittedName>
</protein>
<dbReference type="EMBL" id="KZ857386">
    <property type="protein sequence ID" value="RDX53812.1"/>
    <property type="molecule type" value="Genomic_DNA"/>
</dbReference>
<accession>A0A371DMS4</accession>
<evidence type="ECO:0000313" key="2">
    <source>
        <dbReference type="Proteomes" id="UP000256964"/>
    </source>
</evidence>
<proteinExistence type="predicted"/>
<dbReference type="Proteomes" id="UP000256964">
    <property type="component" value="Unassembled WGS sequence"/>
</dbReference>
<reference evidence="1 2" key="1">
    <citation type="journal article" date="2018" name="Biotechnol. Biofuels">
        <title>Integrative visual omics of the white-rot fungus Polyporus brumalis exposes the biotechnological potential of its oxidative enzymes for delignifying raw plant biomass.</title>
        <authorList>
            <person name="Miyauchi S."/>
            <person name="Rancon A."/>
            <person name="Drula E."/>
            <person name="Hage H."/>
            <person name="Chaduli D."/>
            <person name="Favel A."/>
            <person name="Grisel S."/>
            <person name="Henrissat B."/>
            <person name="Herpoel-Gimbert I."/>
            <person name="Ruiz-Duenas F.J."/>
            <person name="Chevret D."/>
            <person name="Hainaut M."/>
            <person name="Lin J."/>
            <person name="Wang M."/>
            <person name="Pangilinan J."/>
            <person name="Lipzen A."/>
            <person name="Lesage-Meessen L."/>
            <person name="Navarro D."/>
            <person name="Riley R."/>
            <person name="Grigoriev I.V."/>
            <person name="Zhou S."/>
            <person name="Raouche S."/>
            <person name="Rosso M.N."/>
        </authorList>
    </citation>
    <scope>NUCLEOTIDE SEQUENCE [LARGE SCALE GENOMIC DNA]</scope>
    <source>
        <strain evidence="1 2">BRFM 1820</strain>
    </source>
</reference>